<dbReference type="SUPFAM" id="SSF54001">
    <property type="entry name" value="Cysteine proteinases"/>
    <property type="match status" value="1"/>
</dbReference>
<protein>
    <submittedName>
        <fullName evidence="4">Transglutaminase-like enzyme</fullName>
    </submittedName>
</protein>
<dbReference type="Gene3D" id="2.60.40.3140">
    <property type="match status" value="1"/>
</dbReference>
<reference evidence="4 5" key="1">
    <citation type="journal article" date="2012" name="Int. J. Syst. Evol. Microbiol.">
        <title>Vibrio caribbeanicus sp. nov., isolated from the marine sponge Scleritoderma cyanea.</title>
        <authorList>
            <person name="Hoffmann M."/>
            <person name="Monday S.R."/>
            <person name="Allard M.W."/>
            <person name="Strain E.A."/>
            <person name="Whittaker P."/>
            <person name="Naum M."/>
            <person name="McCarthy P.J."/>
            <person name="Lopez J.V."/>
            <person name="Fischer M."/>
            <person name="Brown E.W."/>
        </authorList>
    </citation>
    <scope>NUCLEOTIDE SEQUENCE [LARGE SCALE GENOMIC DNA]</scope>
    <source>
        <strain evidence="5">DSMZ 21326</strain>
    </source>
</reference>
<dbReference type="Pfam" id="PF12969">
    <property type="entry name" value="DUF3857"/>
    <property type="match status" value="1"/>
</dbReference>
<feature type="domain" description="Transglutaminase-like" evidence="2">
    <location>
        <begin position="282"/>
        <end position="388"/>
    </location>
</feature>
<proteinExistence type="predicted"/>
<dbReference type="OrthoDB" id="8595007at2"/>
<keyword evidence="1" id="KW-0732">Signal</keyword>
<evidence type="ECO:0000259" key="3">
    <source>
        <dbReference type="Pfam" id="PF12969"/>
    </source>
</evidence>
<evidence type="ECO:0000313" key="5">
    <source>
        <dbReference type="Proteomes" id="UP000006228"/>
    </source>
</evidence>
<dbReference type="Pfam" id="PF01841">
    <property type="entry name" value="Transglut_core"/>
    <property type="match status" value="1"/>
</dbReference>
<dbReference type="RefSeq" id="WP_008078033.1">
    <property type="nucleotide sequence ID" value="NZ_AEVT01000074.1"/>
</dbReference>
<dbReference type="Proteomes" id="UP000006228">
    <property type="component" value="Unassembled WGS sequence"/>
</dbReference>
<gene>
    <name evidence="4" type="ORF">VISI1226_17630</name>
</gene>
<dbReference type="AlphaFoldDB" id="E8M8I2"/>
<evidence type="ECO:0000313" key="4">
    <source>
        <dbReference type="EMBL" id="EGA69709.1"/>
    </source>
</evidence>
<evidence type="ECO:0000256" key="1">
    <source>
        <dbReference type="SAM" id="SignalP"/>
    </source>
</evidence>
<dbReference type="InterPro" id="IPR002931">
    <property type="entry name" value="Transglutaminase-like"/>
</dbReference>
<feature type="signal peptide" evidence="1">
    <location>
        <begin position="1"/>
        <end position="19"/>
    </location>
</feature>
<evidence type="ECO:0000259" key="2">
    <source>
        <dbReference type="Pfam" id="PF01841"/>
    </source>
</evidence>
<comment type="caution">
    <text evidence="4">The sequence shown here is derived from an EMBL/GenBank/DDBJ whole genome shotgun (WGS) entry which is preliminary data.</text>
</comment>
<dbReference type="EMBL" id="AEVT01000074">
    <property type="protein sequence ID" value="EGA69709.1"/>
    <property type="molecule type" value="Genomic_DNA"/>
</dbReference>
<dbReference type="GeneID" id="95569889"/>
<organism evidence="4 5">
    <name type="scientific">Vibrio sinaloensis DSM 21326</name>
    <dbReference type="NCBI Taxonomy" id="945550"/>
    <lineage>
        <taxon>Bacteria</taxon>
        <taxon>Pseudomonadati</taxon>
        <taxon>Pseudomonadota</taxon>
        <taxon>Gammaproteobacteria</taxon>
        <taxon>Vibrionales</taxon>
        <taxon>Vibrionaceae</taxon>
        <taxon>Vibrio</taxon>
        <taxon>Vibrio oreintalis group</taxon>
    </lineage>
</organism>
<dbReference type="InterPro" id="IPR024618">
    <property type="entry name" value="DUF3857"/>
</dbReference>
<feature type="domain" description="DUF3857" evidence="3">
    <location>
        <begin position="66"/>
        <end position="223"/>
    </location>
</feature>
<sequence>MKQIWLLLAFLWLSVSVQANELPTSTTPEWVKTQTFEVATQRRDRVDGSVYMLVSNQNNYLLPKPTFYSRYVTQAVNAEGVESNSQITIDFDPSYQEVVFHDITVWRDGKASDRMATTEVKRFKREEELEKLLYSGQETYYLVINDVKAGDVIDYSYSIAGLNPVFNGYVDNWIKLGWSVPVLKTYARILTPENQSFNVSRYGDSEHFESRVEKHDGYTEYEFFDGRRAYSYLNEPDQPQWFIEYPYLNISNYQSWQEVVDWALPYYVIDTQGEQFNQAIDELKKETDTKQQIVAAIKLAQESIRYLGMENGIGSHAPRQPEQILQQGYGDCKDKTLLLTALLRAIGVEAHPALVSTSFRDHLTEQPSGHSAFNHVIVTFEFAGKQFWVDPTQTGLSDSLATLTQSELGYGLIIKPGQTKPTKINTTNVNEVVTSSTFDVKPHKDGTATLFVETTYKGKQADRMRRYLTANSIEQVMDEFEGYYNKHYDGISASERFGYTDDREKNELQMTESYGIEKMWYLNEEDDEQFEVYADVIDSTIYLSEQKRRETPFYIGRPVKVVQTLVIDLPSEWTIEGDDINVSNEVFDFSLKVSGENDGWLSKLSKTYRKAQIEYVFNRKKTDVMPDGLKAYNKQLEKASENVVYQFTSYE</sequence>
<dbReference type="InterPro" id="IPR038765">
    <property type="entry name" value="Papain-like_cys_pep_sf"/>
</dbReference>
<name>E8M8I2_PHOS4</name>
<feature type="chain" id="PRO_5003228011" evidence="1">
    <location>
        <begin position="20"/>
        <end position="651"/>
    </location>
</feature>
<dbReference type="Gene3D" id="3.10.620.30">
    <property type="match status" value="1"/>
</dbReference>
<accession>E8M8I2</accession>
<dbReference type="eggNOG" id="COG1305">
    <property type="taxonomic scope" value="Bacteria"/>
</dbReference>